<dbReference type="InterPro" id="IPR055557">
    <property type="entry name" value="DUF7133"/>
</dbReference>
<sequence>MQYRYLLLSMLCATACIRQGKTDQAKTPKEKFSEHVRSTEFRTPEEERAGFKLPPGFEITLFASEPDISKPINMEFDDRGRLWVTQSSEYPMAANPGKGKDRISILEDKDGDGRADSFIHFEDSLNIPIGIMPVADGAIAYSIPDVYHYTDSNDDGKADQQQVLYGPFGFRDTHGMVNNLTRGFDGWIYACHGFTNTSTIAGTDGDSITMVSGNTFRFRADGSRVERTSNGRVNPFGNAWDEWGYLYSADCHSKPIYQLIKGGEYPHFGKRSPGIGFAPEMMHYELGSTAIAGLDYYIGEQFPEEYRHSFYSGDVVTCQINRNSMTLQGTTPTTKREADFLLSDDPWFRPVDIKTGPDGAMYVADFYNRIIGHYEVPLTHPGRDRVSGRIWKITYTGNKPAKVTDWTKASMPELLAGLRHPQLNIRMKIADRLVDVWKDKAIVPVKEMMRSANGYAYIQGLWVLFRLHALPDDLLSNALHHEDAMIRVHALRVLREMDTLSTQHRSIAVTALKDENPHVRRVAAETLGRFADAGNVAPLLALYEGTGEADSHLRYTLLASIRDNLQNDKVMQQTAHAKWTDAQLAVLTLTMLDAPSPLAANFVLNYLQKHTVPQEQLIKSLEYIGRYVPPASLDAAITLIRQKFAKEPDVQFTIYNTIRQGMVQSGVNVPPRMRQWGVQMAEHLLTNISTATDTWKSRTLNDPLNPWKVQDDFLTDVMPAFRIIFSEWKGYHPMAVLHSAPFKLPVTLQMNVFDNDIDNSTEKKGTSRNTVRIRLSGSDQVVAEYRLRMDRKVVWKDLIKKTTFDLHNWQGQQGYIEVTDSSVTGAIGIGKLEPAVLPLPAVSPGEIAERRAHAVEMAGDLKVSSLEPVLRKLLSAPWADINVRIAAAASLMNLSPQGNISYLGAIFNDPAQPASLREKAAQALAQSSSPAVYAMLAKGLSGIPRNGQVSIAALLANTSAGTDHLLAALKAGNIHPDILSELTVKERLLAHVTPAQQQELNKLTAGSANAREEREKLIADRLEGFTHVTVKAEDGRNVFIQNCSMCHQIKGNGGMVGPQLDGIGNWGARALTEKILDPNRNISEAFRNYNITLKNGKILSGLYRRTEGAVQVFTNPAGQEFTVASSDIKEKKASVYTLMPDQFGKNIPEQDFYALLKFLLSTK</sequence>
<dbReference type="PROSITE" id="PS51007">
    <property type="entry name" value="CYTC"/>
    <property type="match status" value="1"/>
</dbReference>
<gene>
    <name evidence="6" type="ORF">SAMN04488055_0584</name>
</gene>
<accession>A0A1N6DBP1</accession>
<dbReference type="Gene3D" id="2.120.10.30">
    <property type="entry name" value="TolB, C-terminal domain"/>
    <property type="match status" value="1"/>
</dbReference>
<keyword evidence="2 4" id="KW-0479">Metal-binding</keyword>
<dbReference type="PANTHER" id="PTHR33546">
    <property type="entry name" value="LARGE, MULTIFUNCTIONAL SECRETED PROTEIN-RELATED"/>
    <property type="match status" value="1"/>
</dbReference>
<dbReference type="SUPFAM" id="SSF50952">
    <property type="entry name" value="Soluble quinoprotein glucose dehydrogenase"/>
    <property type="match status" value="1"/>
</dbReference>
<dbReference type="InterPro" id="IPR016024">
    <property type="entry name" value="ARM-type_fold"/>
</dbReference>
<dbReference type="InterPro" id="IPR013427">
    <property type="entry name" value="Haem-bd_dom_put"/>
</dbReference>
<keyword evidence="1 4" id="KW-0349">Heme</keyword>
<dbReference type="OrthoDB" id="9808161at2"/>
<proteinExistence type="predicted"/>
<dbReference type="Gene3D" id="1.10.760.10">
    <property type="entry name" value="Cytochrome c-like domain"/>
    <property type="match status" value="1"/>
</dbReference>
<dbReference type="SUPFAM" id="SSF48371">
    <property type="entry name" value="ARM repeat"/>
    <property type="match status" value="1"/>
</dbReference>
<dbReference type="Pfam" id="PF00034">
    <property type="entry name" value="Cytochrom_C"/>
    <property type="match status" value="1"/>
</dbReference>
<name>A0A1N6DBP1_9BACT</name>
<evidence type="ECO:0000259" key="5">
    <source>
        <dbReference type="PROSITE" id="PS51007"/>
    </source>
</evidence>
<dbReference type="Pfam" id="PF23500">
    <property type="entry name" value="DUF7133"/>
    <property type="match status" value="1"/>
</dbReference>
<dbReference type="AlphaFoldDB" id="A0A1N6DBP1"/>
<dbReference type="InterPro" id="IPR036909">
    <property type="entry name" value="Cyt_c-like_dom_sf"/>
</dbReference>
<dbReference type="EMBL" id="FSRA01000001">
    <property type="protein sequence ID" value="SIN68211.1"/>
    <property type="molecule type" value="Genomic_DNA"/>
</dbReference>
<evidence type="ECO:0000256" key="1">
    <source>
        <dbReference type="ARBA" id="ARBA00022617"/>
    </source>
</evidence>
<dbReference type="InterPro" id="IPR009056">
    <property type="entry name" value="Cyt_c-like_dom"/>
</dbReference>
<dbReference type="InterPro" id="IPR011989">
    <property type="entry name" value="ARM-like"/>
</dbReference>
<evidence type="ECO:0000256" key="4">
    <source>
        <dbReference type="PROSITE-ProRule" id="PRU00433"/>
    </source>
</evidence>
<dbReference type="NCBIfam" id="TIGR02604">
    <property type="entry name" value="Piru_Ver_Nterm"/>
    <property type="match status" value="1"/>
</dbReference>
<dbReference type="STRING" id="536979.SAMN04488055_0584"/>
<dbReference type="GO" id="GO:0009055">
    <property type="term" value="F:electron transfer activity"/>
    <property type="evidence" value="ECO:0007669"/>
    <property type="project" value="InterPro"/>
</dbReference>
<dbReference type="GO" id="GO:0046872">
    <property type="term" value="F:metal ion binding"/>
    <property type="evidence" value="ECO:0007669"/>
    <property type="project" value="UniProtKB-KW"/>
</dbReference>
<protein>
    <submittedName>
        <fullName evidence="6">Putative membrane-bound dehydrogenase domain-containing protein</fullName>
    </submittedName>
</protein>
<keyword evidence="3 4" id="KW-0408">Iron</keyword>
<feature type="domain" description="Cytochrome c" evidence="5">
    <location>
        <begin position="1030"/>
        <end position="1163"/>
    </location>
</feature>
<organism evidence="6 7">
    <name type="scientific">Chitinophaga niabensis</name>
    <dbReference type="NCBI Taxonomy" id="536979"/>
    <lineage>
        <taxon>Bacteria</taxon>
        <taxon>Pseudomonadati</taxon>
        <taxon>Bacteroidota</taxon>
        <taxon>Chitinophagia</taxon>
        <taxon>Chitinophagales</taxon>
        <taxon>Chitinophagaceae</taxon>
        <taxon>Chitinophaga</taxon>
    </lineage>
</organism>
<dbReference type="InterPro" id="IPR011042">
    <property type="entry name" value="6-blade_b-propeller_TolB-like"/>
</dbReference>
<dbReference type="Gene3D" id="1.25.10.10">
    <property type="entry name" value="Leucine-rich Repeat Variant"/>
    <property type="match status" value="2"/>
</dbReference>
<reference evidence="6 7" key="1">
    <citation type="submission" date="2016-11" db="EMBL/GenBank/DDBJ databases">
        <authorList>
            <person name="Jaros S."/>
            <person name="Januszkiewicz K."/>
            <person name="Wedrychowicz H."/>
        </authorList>
    </citation>
    <scope>NUCLEOTIDE SEQUENCE [LARGE SCALE GENOMIC DNA]</scope>
    <source>
        <strain evidence="6 7">DSM 24787</strain>
    </source>
</reference>
<dbReference type="RefSeq" id="WP_084185317.1">
    <property type="nucleotide sequence ID" value="NZ_FSRA01000001.1"/>
</dbReference>
<evidence type="ECO:0000313" key="6">
    <source>
        <dbReference type="EMBL" id="SIN68211.1"/>
    </source>
</evidence>
<dbReference type="SUPFAM" id="SSF46626">
    <property type="entry name" value="Cytochrome c"/>
    <property type="match status" value="1"/>
</dbReference>
<evidence type="ECO:0000313" key="7">
    <source>
        <dbReference type="Proteomes" id="UP000185003"/>
    </source>
</evidence>
<dbReference type="Pfam" id="PF13646">
    <property type="entry name" value="HEAT_2"/>
    <property type="match status" value="1"/>
</dbReference>
<dbReference type="PANTHER" id="PTHR33546:SF1">
    <property type="entry name" value="LARGE, MULTIFUNCTIONAL SECRETED PROTEIN"/>
    <property type="match status" value="1"/>
</dbReference>
<dbReference type="InterPro" id="IPR011041">
    <property type="entry name" value="Quinoprot_gluc/sorb_DH_b-prop"/>
</dbReference>
<dbReference type="GO" id="GO:0020037">
    <property type="term" value="F:heme binding"/>
    <property type="evidence" value="ECO:0007669"/>
    <property type="project" value="InterPro"/>
</dbReference>
<evidence type="ECO:0000256" key="2">
    <source>
        <dbReference type="ARBA" id="ARBA00022723"/>
    </source>
</evidence>
<dbReference type="NCBIfam" id="TIGR02603">
    <property type="entry name" value="CxxCH_TIGR02603"/>
    <property type="match status" value="1"/>
</dbReference>
<dbReference type="Proteomes" id="UP000185003">
    <property type="component" value="Unassembled WGS sequence"/>
</dbReference>
<evidence type="ECO:0000256" key="3">
    <source>
        <dbReference type="ARBA" id="ARBA00023004"/>
    </source>
</evidence>
<dbReference type="InterPro" id="IPR013428">
    <property type="entry name" value="Membrane-bound_put_N"/>
</dbReference>
<keyword evidence="7" id="KW-1185">Reference proteome</keyword>